<keyword evidence="1" id="KW-0472">Membrane</keyword>
<organism evidence="2 3">
    <name type="scientific">Caerostris darwini</name>
    <dbReference type="NCBI Taxonomy" id="1538125"/>
    <lineage>
        <taxon>Eukaryota</taxon>
        <taxon>Metazoa</taxon>
        <taxon>Ecdysozoa</taxon>
        <taxon>Arthropoda</taxon>
        <taxon>Chelicerata</taxon>
        <taxon>Arachnida</taxon>
        <taxon>Araneae</taxon>
        <taxon>Araneomorphae</taxon>
        <taxon>Entelegynae</taxon>
        <taxon>Araneoidea</taxon>
        <taxon>Araneidae</taxon>
        <taxon>Caerostris</taxon>
    </lineage>
</organism>
<keyword evidence="1" id="KW-0812">Transmembrane</keyword>
<evidence type="ECO:0008006" key="4">
    <source>
        <dbReference type="Google" id="ProtNLM"/>
    </source>
</evidence>
<keyword evidence="3" id="KW-1185">Reference proteome</keyword>
<feature type="transmembrane region" description="Helical" evidence="1">
    <location>
        <begin position="29"/>
        <end position="47"/>
    </location>
</feature>
<reference evidence="2 3" key="1">
    <citation type="submission" date="2021-06" db="EMBL/GenBank/DDBJ databases">
        <title>Caerostris darwini draft genome.</title>
        <authorList>
            <person name="Kono N."/>
            <person name="Arakawa K."/>
        </authorList>
    </citation>
    <scope>NUCLEOTIDE SEQUENCE [LARGE SCALE GENOMIC DNA]</scope>
</reference>
<sequence>MLKALTIVRVGVSCEVVPLVRTGFRRPRGGGVAAVLFLGVVGGHSGIRHGWMGGGGRLQDCDVVRPLTLESLVALAGAAAAGLAPRVVQARGYRRLGCVEVLKGQGVRSRLTCSREKEKCTSRSRIE</sequence>
<protein>
    <recommendedName>
        <fullName evidence="4">Secreted protein</fullName>
    </recommendedName>
</protein>
<keyword evidence="1" id="KW-1133">Transmembrane helix</keyword>
<evidence type="ECO:0000256" key="1">
    <source>
        <dbReference type="SAM" id="Phobius"/>
    </source>
</evidence>
<gene>
    <name evidence="2" type="ORF">CDAR_290651</name>
</gene>
<evidence type="ECO:0000313" key="3">
    <source>
        <dbReference type="Proteomes" id="UP001054837"/>
    </source>
</evidence>
<dbReference type="EMBL" id="BPLQ01008509">
    <property type="protein sequence ID" value="GIY37809.1"/>
    <property type="molecule type" value="Genomic_DNA"/>
</dbReference>
<name>A0AAV4SXS4_9ARAC</name>
<proteinExistence type="predicted"/>
<comment type="caution">
    <text evidence="2">The sequence shown here is derived from an EMBL/GenBank/DDBJ whole genome shotgun (WGS) entry which is preliminary data.</text>
</comment>
<accession>A0AAV4SXS4</accession>
<dbReference type="AlphaFoldDB" id="A0AAV4SXS4"/>
<evidence type="ECO:0000313" key="2">
    <source>
        <dbReference type="EMBL" id="GIY37809.1"/>
    </source>
</evidence>
<dbReference type="Proteomes" id="UP001054837">
    <property type="component" value="Unassembled WGS sequence"/>
</dbReference>
<feature type="transmembrane region" description="Helical" evidence="1">
    <location>
        <begin position="67"/>
        <end position="85"/>
    </location>
</feature>